<reference evidence="1 2" key="2">
    <citation type="submission" date="2024-08" db="EMBL/GenBank/DDBJ databases">
        <title>Phylogenomic analyses of a clade within the roseobacter group suggest taxonomic reassignments of species of the genera Aestuariivita, Citreicella, Loktanella, Nautella, Pelagibaca, Ruegeria, Thalassobius, Thiobacimonas and Tropicibacter, and the proposal o.</title>
        <authorList>
            <person name="Jeon C.O."/>
        </authorList>
    </citation>
    <scope>NUCLEOTIDE SEQUENCE [LARGE SCALE GENOMIC DNA]</scope>
    <source>
        <strain evidence="1 2">SS1-5</strain>
    </source>
</reference>
<dbReference type="InterPro" id="IPR043737">
    <property type="entry name" value="DUF5682"/>
</dbReference>
<dbReference type="EMBL" id="CP151767">
    <property type="protein sequence ID" value="WZU66434.1"/>
    <property type="molecule type" value="Genomic_DNA"/>
</dbReference>
<sequence>MTDRATFAALRSDLFQPDRGLYVVPVRHHSPACAWALRALIAEVKPAHVLIEAPGDFAPQIPLLLDPDTKPPVALVSLVDDAGDRGRVAGYYPLCDHSPEYVALQAGAAIGAEMQFIDAPAATKAMRGQLDGTAPVSLLDEQRFDSSDYVTALARATGCRDGFELWDHLFETRLGQTDWQLFFGDVGVYCAGIRAATPQTQIDATGDTIREVYMARAVKKALAAGGPVVVVVGGFHAPALLGDLDDLPTPEKPKGTAECYLIRYGFRALDALNGYAAGLPQPGYYQALWDRAHAEETPYDLGIDLLTDFATRMRSEGHDLSLPAQAEAMRVAEGLAALRGRSGAMRHDLIDGVRAALIKGETAAQDIWTTRFQAFLCGDRLGDVPASAGSPPLVEDVRRRARAHRLDISDSAQRTRKLDIRRKDTHLATSQFLHAMGLIGSPFASRTAGPDYVSGVQTTLLFEHWQYAWSPQTEGHLINQAVLGDDLPTACLAFMHRERAALIAQGHARDLPKLVDMLVRGLLAGLGAELGPFVVQLGSDIQNHGTFASVTVALRRLLFVMQSSGPLAVAEALDLRGVLGAAYGRLVYLCDDLPNTSDENTQERLDALRMMNEILRDCAAIGLDRSLLDAAIDRVALATTNPVILGAILAVCVQAGTRPAAELVQVMEGKLTGVSLDTADQIGVLRGILHTSPSLLWHADGLLAVVDAFIRGIDEAHFLDLLPHLRLAFTQLNPRETDRVAHELAALMGVQAGGLISHDTQVSDADLAEGLRVEKALHASLATDGLTEWITGGVAS</sequence>
<protein>
    <submittedName>
        <fullName evidence="1">DUF5682 family protein</fullName>
    </submittedName>
</protein>
<gene>
    <name evidence="1" type="ORF">AABB31_15415</name>
</gene>
<evidence type="ECO:0000313" key="2">
    <source>
        <dbReference type="Proteomes" id="UP001470809"/>
    </source>
</evidence>
<dbReference type="Pfam" id="PF18934">
    <property type="entry name" value="DUF5682"/>
    <property type="match status" value="1"/>
</dbReference>
<dbReference type="RefSeq" id="WP_342075757.1">
    <property type="nucleotide sequence ID" value="NZ_CP151767.2"/>
</dbReference>
<dbReference type="AlphaFoldDB" id="A0AAN0NL70"/>
<dbReference type="Proteomes" id="UP001470809">
    <property type="component" value="Chromosome"/>
</dbReference>
<name>A0AAN0NL70_9RHOB</name>
<dbReference type="KEGG" id="yrh:AABB31_15415"/>
<organism evidence="1 2">
    <name type="scientific">Yoonia rhodophyticola</name>
    <dbReference type="NCBI Taxonomy" id="3137370"/>
    <lineage>
        <taxon>Bacteria</taxon>
        <taxon>Pseudomonadati</taxon>
        <taxon>Pseudomonadota</taxon>
        <taxon>Alphaproteobacteria</taxon>
        <taxon>Rhodobacterales</taxon>
        <taxon>Paracoccaceae</taxon>
        <taxon>Yoonia</taxon>
    </lineage>
</organism>
<reference evidence="2" key="1">
    <citation type="submission" date="2024-04" db="EMBL/GenBank/DDBJ databases">
        <title>Phylogenomic analyses of a clade within the roseobacter group suggest taxonomic reassignments of species of the genera Aestuariivita, Citreicella, Loktanella, Nautella, Pelagibaca, Ruegeria, Thalassobius, Thiobacimonas and Tropicibacter, and the proposal o.</title>
        <authorList>
            <person name="Jeon C.O."/>
        </authorList>
    </citation>
    <scope>NUCLEOTIDE SEQUENCE [LARGE SCALE GENOMIC DNA]</scope>
    <source>
        <strain evidence="2">SS1-5</strain>
    </source>
</reference>
<proteinExistence type="predicted"/>
<evidence type="ECO:0000313" key="1">
    <source>
        <dbReference type="EMBL" id="WZU66434.1"/>
    </source>
</evidence>
<keyword evidence="2" id="KW-1185">Reference proteome</keyword>
<accession>A0AAN0NL70</accession>